<evidence type="ECO:0000313" key="3">
    <source>
        <dbReference type="Proteomes" id="UP000285301"/>
    </source>
</evidence>
<proteinExistence type="predicted"/>
<reference evidence="2 3" key="1">
    <citation type="journal article" date="2018" name="Gigascience">
        <title>Genomes of trombidid mites reveal novel predicted allergens and laterally-transferred genes associated with secondary metabolism.</title>
        <authorList>
            <person name="Dong X."/>
            <person name="Chaisiri K."/>
            <person name="Xia D."/>
            <person name="Armstrong S.D."/>
            <person name="Fang Y."/>
            <person name="Donnelly M.J."/>
            <person name="Kadowaki T."/>
            <person name="McGarry J.W."/>
            <person name="Darby A.C."/>
            <person name="Makepeace B.L."/>
        </authorList>
    </citation>
    <scope>NUCLEOTIDE SEQUENCE [LARGE SCALE GENOMIC DNA]</scope>
    <source>
        <strain evidence="2">UoL-WK</strain>
    </source>
</reference>
<feature type="domain" description="CCHC-type" evidence="1">
    <location>
        <begin position="123"/>
        <end position="139"/>
    </location>
</feature>
<comment type="caution">
    <text evidence="2">The sequence shown here is derived from an EMBL/GenBank/DDBJ whole genome shotgun (WGS) entry which is preliminary data.</text>
</comment>
<feature type="domain" description="CCHC-type" evidence="1">
    <location>
        <begin position="143"/>
        <end position="159"/>
    </location>
</feature>
<protein>
    <recommendedName>
        <fullName evidence="1">CCHC-type domain-containing protein</fullName>
    </recommendedName>
</protein>
<dbReference type="OrthoDB" id="6433533at2759"/>
<dbReference type="SUPFAM" id="SSF57756">
    <property type="entry name" value="Retrovirus zinc finger-like domains"/>
    <property type="match status" value="1"/>
</dbReference>
<gene>
    <name evidence="2" type="ORF">B4U79_19142</name>
</gene>
<keyword evidence="3" id="KW-1185">Reference proteome</keyword>
<dbReference type="GO" id="GO:0003676">
    <property type="term" value="F:nucleic acid binding"/>
    <property type="evidence" value="ECO:0007669"/>
    <property type="project" value="InterPro"/>
</dbReference>
<dbReference type="InterPro" id="IPR036691">
    <property type="entry name" value="Endo/exonu/phosph_ase_sf"/>
</dbReference>
<sequence>MAASTQDICLISYEDMFLQLKTTIMDTIKTGKGGMSADKKEEIGLSDEELKESIIEQNIDIMKAVKYQDDIKIIKRILPKTESEVCDCIIEVSAAIYQVLQKIERVNIGWLRCRFINHVPIIQCNKCLAYGHFAKDCRCKEHHCAYCGEAGHKISNCHQKEANNPTEYITSSPQSIIMDINLISNCIKVVQVNLQHSHSASCQLSRYAEEENIDILLLQEPYHYENKVKLLSNFKIIQCEDSNIPWAAIGIKKEKINFCKLSQFTTPIMATVEITLNGSKLFIIYILLKK</sequence>
<name>A0A3S3PJ60_9ACAR</name>
<dbReference type="EMBL" id="NCKU01007943">
    <property type="protein sequence ID" value="RWS02257.1"/>
    <property type="molecule type" value="Genomic_DNA"/>
</dbReference>
<accession>A0A3S3PJ60</accession>
<organism evidence="2 3">
    <name type="scientific">Dinothrombium tinctorium</name>
    <dbReference type="NCBI Taxonomy" id="1965070"/>
    <lineage>
        <taxon>Eukaryota</taxon>
        <taxon>Metazoa</taxon>
        <taxon>Ecdysozoa</taxon>
        <taxon>Arthropoda</taxon>
        <taxon>Chelicerata</taxon>
        <taxon>Arachnida</taxon>
        <taxon>Acari</taxon>
        <taxon>Acariformes</taxon>
        <taxon>Trombidiformes</taxon>
        <taxon>Prostigmata</taxon>
        <taxon>Anystina</taxon>
        <taxon>Parasitengona</taxon>
        <taxon>Trombidioidea</taxon>
        <taxon>Trombidiidae</taxon>
        <taxon>Dinothrombium</taxon>
    </lineage>
</organism>
<dbReference type="Proteomes" id="UP000285301">
    <property type="component" value="Unassembled WGS sequence"/>
</dbReference>
<dbReference type="SMART" id="SM00343">
    <property type="entry name" value="ZnF_C2HC"/>
    <property type="match status" value="2"/>
</dbReference>
<dbReference type="Gene3D" id="4.10.60.10">
    <property type="entry name" value="Zinc finger, CCHC-type"/>
    <property type="match status" value="1"/>
</dbReference>
<evidence type="ECO:0000259" key="1">
    <source>
        <dbReference type="SMART" id="SM00343"/>
    </source>
</evidence>
<evidence type="ECO:0000313" key="2">
    <source>
        <dbReference type="EMBL" id="RWS02257.1"/>
    </source>
</evidence>
<dbReference type="InterPro" id="IPR001878">
    <property type="entry name" value="Znf_CCHC"/>
</dbReference>
<dbReference type="AlphaFoldDB" id="A0A3S3PJ60"/>
<dbReference type="GO" id="GO:0008270">
    <property type="term" value="F:zinc ion binding"/>
    <property type="evidence" value="ECO:0007669"/>
    <property type="project" value="InterPro"/>
</dbReference>
<dbReference type="InterPro" id="IPR036875">
    <property type="entry name" value="Znf_CCHC_sf"/>
</dbReference>
<dbReference type="SUPFAM" id="SSF56219">
    <property type="entry name" value="DNase I-like"/>
    <property type="match status" value="1"/>
</dbReference>
<dbReference type="Gene3D" id="3.60.10.10">
    <property type="entry name" value="Endonuclease/exonuclease/phosphatase"/>
    <property type="match status" value="1"/>
</dbReference>